<evidence type="ECO:0000256" key="1">
    <source>
        <dbReference type="ARBA" id="ARBA00022679"/>
    </source>
</evidence>
<proteinExistence type="predicted"/>
<accession>A0A1E3W2Z0</accession>
<evidence type="ECO:0000259" key="2">
    <source>
        <dbReference type="Pfam" id="PF08242"/>
    </source>
</evidence>
<organism evidence="3 4">
    <name type="scientific">Methyloceanibacter methanicus</name>
    <dbReference type="NCBI Taxonomy" id="1774968"/>
    <lineage>
        <taxon>Bacteria</taxon>
        <taxon>Pseudomonadati</taxon>
        <taxon>Pseudomonadota</taxon>
        <taxon>Alphaproteobacteria</taxon>
        <taxon>Hyphomicrobiales</taxon>
        <taxon>Hyphomicrobiaceae</taxon>
        <taxon>Methyloceanibacter</taxon>
    </lineage>
</organism>
<dbReference type="CDD" id="cd02440">
    <property type="entry name" value="AdoMet_MTases"/>
    <property type="match status" value="1"/>
</dbReference>
<keyword evidence="1" id="KW-0808">Transferase</keyword>
<dbReference type="PANTHER" id="PTHR43861:SF3">
    <property type="entry name" value="PUTATIVE (AFU_ORTHOLOGUE AFUA_2G14390)-RELATED"/>
    <property type="match status" value="1"/>
</dbReference>
<keyword evidence="4" id="KW-1185">Reference proteome</keyword>
<dbReference type="Gene3D" id="3.40.50.150">
    <property type="entry name" value="Vaccinia Virus protein VP39"/>
    <property type="match status" value="1"/>
</dbReference>
<feature type="domain" description="Methyltransferase type 12" evidence="2">
    <location>
        <begin position="46"/>
        <end position="135"/>
    </location>
</feature>
<evidence type="ECO:0000313" key="3">
    <source>
        <dbReference type="EMBL" id="ODS00110.1"/>
    </source>
</evidence>
<dbReference type="InterPro" id="IPR029063">
    <property type="entry name" value="SAM-dependent_MTases_sf"/>
</dbReference>
<comment type="caution">
    <text evidence="3">The sequence shown here is derived from an EMBL/GenBank/DDBJ whole genome shotgun (WGS) entry which is preliminary data.</text>
</comment>
<dbReference type="SUPFAM" id="SSF53335">
    <property type="entry name" value="S-adenosyl-L-methionine-dependent methyltransferases"/>
    <property type="match status" value="1"/>
</dbReference>
<dbReference type="STRING" id="1774968.AUC68_03060"/>
<name>A0A1E3W2Z0_9HYPH</name>
<dbReference type="Pfam" id="PF08242">
    <property type="entry name" value="Methyltransf_12"/>
    <property type="match status" value="1"/>
</dbReference>
<dbReference type="Proteomes" id="UP000094501">
    <property type="component" value="Unassembled WGS sequence"/>
</dbReference>
<dbReference type="GO" id="GO:0016740">
    <property type="term" value="F:transferase activity"/>
    <property type="evidence" value="ECO:0007669"/>
    <property type="project" value="UniProtKB-KW"/>
</dbReference>
<evidence type="ECO:0000313" key="4">
    <source>
        <dbReference type="Proteomes" id="UP000094501"/>
    </source>
</evidence>
<dbReference type="InterPro" id="IPR013217">
    <property type="entry name" value="Methyltransf_12"/>
</dbReference>
<sequence length="258" mass="28742">MSMTDYILPHSDPLEDDRLMLMSKMLDPYTRFRISQLGLGAGWKCLEVGAGNGTISQWLADRVGPTGHVTAADIDTRFLDRLARPNLDIRQLDVVKDPLGDAYDLVCARAILHHIPERLDVMARLAAAVKPGGFILLEEPDFHPVLDTDSPAVRDFWRGFLAWAANCGIDYFVGRRVAPTLSKIGMADIDVHGETIMFQGGSASARYWTLTFAELREPILALGLITPTLWNEALALFDNPEFWSWQNCFVVTTARKPA</sequence>
<dbReference type="EMBL" id="LPWG01000010">
    <property type="protein sequence ID" value="ODS00110.1"/>
    <property type="molecule type" value="Genomic_DNA"/>
</dbReference>
<reference evidence="3 4" key="1">
    <citation type="journal article" date="2016" name="Environ. Microbiol.">
        <title>New Methyloceanibacter diversity from North Sea sediments includes methanotroph containing solely the soluble methane monooxygenase.</title>
        <authorList>
            <person name="Vekeman B."/>
            <person name="Kerckhof F.M."/>
            <person name="Cremers G."/>
            <person name="de Vos P."/>
            <person name="Vandamme P."/>
            <person name="Boon N."/>
            <person name="Op den Camp H.J."/>
            <person name="Heylen K."/>
        </authorList>
    </citation>
    <scope>NUCLEOTIDE SEQUENCE [LARGE SCALE GENOMIC DNA]</scope>
    <source>
        <strain evidence="3 4">R-67174</strain>
    </source>
</reference>
<dbReference type="PANTHER" id="PTHR43861">
    <property type="entry name" value="TRANS-ACONITATE 2-METHYLTRANSFERASE-RELATED"/>
    <property type="match status" value="1"/>
</dbReference>
<dbReference type="AlphaFoldDB" id="A0A1E3W2Z0"/>
<gene>
    <name evidence="3" type="ORF">AUC68_03060</name>
</gene>
<protein>
    <recommendedName>
        <fullName evidence="2">Methyltransferase type 12 domain-containing protein</fullName>
    </recommendedName>
</protein>